<feature type="region of interest" description="Disordered" evidence="5">
    <location>
        <begin position="62"/>
        <end position="286"/>
    </location>
</feature>
<feature type="compositionally biased region" description="Basic and acidic residues" evidence="5">
    <location>
        <begin position="26"/>
        <end position="41"/>
    </location>
</feature>
<dbReference type="Pfam" id="PF04433">
    <property type="entry name" value="SWIRM"/>
    <property type="match status" value="1"/>
</dbReference>
<feature type="region of interest" description="Disordered" evidence="5">
    <location>
        <begin position="1"/>
        <end position="45"/>
    </location>
</feature>
<feature type="compositionally biased region" description="Basic and acidic residues" evidence="5">
    <location>
        <begin position="453"/>
        <end position="466"/>
    </location>
</feature>
<dbReference type="PANTHER" id="PTHR12802:SF41">
    <property type="entry name" value="BRAHMA ASSOCIATED PROTEIN 155 KDA"/>
    <property type="match status" value="1"/>
</dbReference>
<dbReference type="InterPro" id="IPR007526">
    <property type="entry name" value="SWIRM"/>
</dbReference>
<dbReference type="Pfam" id="PF00249">
    <property type="entry name" value="Myb_DNA-binding"/>
    <property type="match status" value="1"/>
</dbReference>
<name>G8BN72_TETPH</name>
<dbReference type="GO" id="GO:0042393">
    <property type="term" value="F:histone binding"/>
    <property type="evidence" value="ECO:0007669"/>
    <property type="project" value="EnsemblFungi"/>
</dbReference>
<dbReference type="InterPro" id="IPR001005">
    <property type="entry name" value="SANT/Myb"/>
</dbReference>
<feature type="region of interest" description="Disordered" evidence="5">
    <location>
        <begin position="325"/>
        <end position="423"/>
    </location>
</feature>
<keyword evidence="2" id="KW-0238">DNA-binding</keyword>
<feature type="compositionally biased region" description="Basic and acidic residues" evidence="5">
    <location>
        <begin position="219"/>
        <end position="235"/>
    </location>
</feature>
<feature type="compositionally biased region" description="Polar residues" evidence="5">
    <location>
        <begin position="150"/>
        <end position="166"/>
    </location>
</feature>
<dbReference type="HOGENOM" id="CLU_295632_0_0_1"/>
<evidence type="ECO:0000256" key="2">
    <source>
        <dbReference type="ARBA" id="ARBA00023125"/>
    </source>
</evidence>
<sequence>MDNSESTLNVDDLEDTNVLGINGDPMKFENQDELEVKHADDDGVEDQMDMDVADDELLGNVSLENGHDSMDVDAGEGEVIESDNKSNVQAVQGVDNKENEKDYDSNEKNLESKEANNDFVRDAEYKENINGGDNQDDSVDIHNNAKELENIQNESNGESQDDQNGNESEKEGDLQQQEQEIEPLNFDEKEKLEDSFQIEQERKGFQDKLQNNVEDEDEKENRTGNEYQNAEKNEYQNEDENASQSESELKSHDIREQINDDSIDLQAAGQEPKSNEIDTELTNSAMLPNVETDKLILNQDNTQNDIDYPASNDITAVPEVNNHTTFEHSEKTADKDIDDAHDVANETQNKDTVESHEITNGTQQKDVSEVSVQEIGDKINNEHFGQTVLKNNENNSESPDVASKDETHLFDTQNNKQNEDGLERKLDTYAMNSKSPNPVKNDGIIDNNVVETDANHSEEEQNKANDQEEEDDEDDDDDDVDMFNENSKDEEDPSKDKRSEAEKLYIPQSHKIVIPSYSRWFDLNKINALEKKSLPEFFTKRIASKTPQVYVKYRNFMVNTYRINPNEYFTVTAARRNISGDAAALFRVHKFLMKWGLINYQVAAELLPKPFEPPLTKLYKVSHDAPKGLFPFESYKPSVQLPDMVKLKKMMDLDENSPGLGKYLSEAKRKFDEVTDFSDETNKSLVENKIQSPTGAEDSLVSGRLIKRPKILDEVENINSKNPVTWTKDELKALLNGIQKYGVDWYKIAKGVGNKTPEHCILKFIQLPIEDKYLYNEMNGADKSDLGPIKFAPHLPFSKADNPILSTIAFLVGLVNPSVVQSMTNRAITKIAEEEEEKAASEQVKENYNDTSGSVNEGSEIALASVGIRSHIFKTHEERKLNSISNQLIASQLEKVDMKLKLLDNIEKSLELEKKALQVQQEEIFLQKLSLAKHSMSVYNKFNELVELTELGEDSEKLVTILDDIKASLSNPPVISFGSRDESSKDDESITNDDKNVKNKHGSIENFKPVSLASPQSYRYWSA</sequence>
<gene>
    <name evidence="9" type="primary">TPHA0A02680</name>
    <name evidence="9" type="ordered locus">TPHA_0A02680</name>
</gene>
<dbReference type="Pfam" id="PF16495">
    <property type="entry name" value="SWIRM-assoc_1"/>
    <property type="match status" value="1"/>
</dbReference>
<evidence type="ECO:0000256" key="3">
    <source>
        <dbReference type="ARBA" id="ARBA00023163"/>
    </source>
</evidence>
<dbReference type="PROSITE" id="PS51293">
    <property type="entry name" value="SANT"/>
    <property type="match status" value="1"/>
</dbReference>
<dbReference type="FunFam" id="1.10.10.60:FF:000014">
    <property type="entry name" value="SWI/SNF complex subunit SMARCC2 isoform C"/>
    <property type="match status" value="1"/>
</dbReference>
<dbReference type="STRING" id="1071381.G8BN72"/>
<feature type="region of interest" description="Disordered" evidence="5">
    <location>
        <begin position="452"/>
        <end position="502"/>
    </location>
</feature>
<feature type="compositionally biased region" description="Basic and acidic residues" evidence="5">
    <location>
        <begin position="186"/>
        <end position="206"/>
    </location>
</feature>
<reference evidence="9 10" key="1">
    <citation type="journal article" date="2011" name="Proc. Natl. Acad. Sci. U.S.A.">
        <title>Evolutionary erosion of yeast sex chromosomes by mating-type switching accidents.</title>
        <authorList>
            <person name="Gordon J.L."/>
            <person name="Armisen D."/>
            <person name="Proux-Wera E."/>
            <person name="Oheigeartaigh S.S."/>
            <person name="Byrne K.P."/>
            <person name="Wolfe K.H."/>
        </authorList>
    </citation>
    <scope>NUCLEOTIDE SEQUENCE [LARGE SCALE GENOMIC DNA]</scope>
    <source>
        <strain evidence="10">ATCC 24235 / CBS 4417 / NBRC 1672 / NRRL Y-8282 / UCD 70-5</strain>
    </source>
</reference>
<keyword evidence="10" id="KW-1185">Reference proteome</keyword>
<dbReference type="InterPro" id="IPR036388">
    <property type="entry name" value="WH-like_DNA-bd_sf"/>
</dbReference>
<dbReference type="RefSeq" id="XP_003683784.1">
    <property type="nucleotide sequence ID" value="XM_003683736.1"/>
</dbReference>
<dbReference type="KEGG" id="tpf:TPHA_0A02680"/>
<dbReference type="GO" id="GO:0031496">
    <property type="term" value="P:positive regulation of mating type switching"/>
    <property type="evidence" value="ECO:0007669"/>
    <property type="project" value="EnsemblFungi"/>
</dbReference>
<feature type="compositionally biased region" description="Acidic residues" evidence="5">
    <location>
        <begin position="71"/>
        <end position="81"/>
    </location>
</feature>
<dbReference type="eggNOG" id="KOG1279">
    <property type="taxonomic scope" value="Eukaryota"/>
</dbReference>
<keyword evidence="4" id="KW-0539">Nucleus</keyword>
<organism evidence="9 10">
    <name type="scientific">Tetrapisispora phaffii (strain ATCC 24235 / CBS 4417 / NBRC 1672 / NRRL Y-8282 / UCD 70-5)</name>
    <name type="common">Yeast</name>
    <name type="synonym">Fabospora phaffii</name>
    <dbReference type="NCBI Taxonomy" id="1071381"/>
    <lineage>
        <taxon>Eukaryota</taxon>
        <taxon>Fungi</taxon>
        <taxon>Dikarya</taxon>
        <taxon>Ascomycota</taxon>
        <taxon>Saccharomycotina</taxon>
        <taxon>Saccharomycetes</taxon>
        <taxon>Saccharomycetales</taxon>
        <taxon>Saccharomycetaceae</taxon>
        <taxon>Tetrapisispora</taxon>
    </lineage>
</organism>
<feature type="compositionally biased region" description="Basic and acidic residues" evidence="5">
    <location>
        <begin position="95"/>
        <end position="127"/>
    </location>
</feature>
<dbReference type="GO" id="GO:0045944">
    <property type="term" value="P:positive regulation of transcription by RNA polymerase II"/>
    <property type="evidence" value="ECO:0007669"/>
    <property type="project" value="EnsemblFungi"/>
</dbReference>
<feature type="domain" description="Myb-like" evidence="6">
    <location>
        <begin position="726"/>
        <end position="768"/>
    </location>
</feature>
<dbReference type="PROSITE" id="PS50090">
    <property type="entry name" value="MYB_LIKE"/>
    <property type="match status" value="1"/>
</dbReference>
<evidence type="ECO:0000259" key="7">
    <source>
        <dbReference type="PROSITE" id="PS50934"/>
    </source>
</evidence>
<dbReference type="GO" id="GO:0016514">
    <property type="term" value="C:SWI/SNF complex"/>
    <property type="evidence" value="ECO:0007669"/>
    <property type="project" value="EnsemblFungi"/>
</dbReference>
<evidence type="ECO:0000313" key="10">
    <source>
        <dbReference type="Proteomes" id="UP000005666"/>
    </source>
</evidence>
<protein>
    <recommendedName>
        <fullName evidence="11">SWIRM domain-containing protein</fullName>
    </recommendedName>
</protein>
<feature type="domain" description="SWIRM" evidence="7">
    <location>
        <begin position="512"/>
        <end position="609"/>
    </location>
</feature>
<dbReference type="GeneID" id="11532593"/>
<evidence type="ECO:0000313" key="9">
    <source>
        <dbReference type="EMBL" id="CCE61350.1"/>
    </source>
</evidence>
<feature type="region of interest" description="Disordered" evidence="5">
    <location>
        <begin position="976"/>
        <end position="1002"/>
    </location>
</feature>
<dbReference type="GO" id="GO:0006338">
    <property type="term" value="P:chromatin remodeling"/>
    <property type="evidence" value="ECO:0007669"/>
    <property type="project" value="EnsemblFungi"/>
</dbReference>
<dbReference type="InterPro" id="IPR017884">
    <property type="entry name" value="SANT_dom"/>
</dbReference>
<dbReference type="InterPro" id="IPR032451">
    <property type="entry name" value="SMARCC_C"/>
</dbReference>
<evidence type="ECO:0000259" key="6">
    <source>
        <dbReference type="PROSITE" id="PS50090"/>
    </source>
</evidence>
<feature type="compositionally biased region" description="Polar residues" evidence="5">
    <location>
        <begin position="388"/>
        <end position="398"/>
    </location>
</feature>
<evidence type="ECO:0000256" key="5">
    <source>
        <dbReference type="SAM" id="MobiDB-lite"/>
    </source>
</evidence>
<evidence type="ECO:0000256" key="1">
    <source>
        <dbReference type="ARBA" id="ARBA00023015"/>
    </source>
</evidence>
<evidence type="ECO:0000259" key="8">
    <source>
        <dbReference type="PROSITE" id="PS51293"/>
    </source>
</evidence>
<evidence type="ECO:0008006" key="11">
    <source>
        <dbReference type="Google" id="ProtNLM"/>
    </source>
</evidence>
<proteinExistence type="predicted"/>
<dbReference type="Gene3D" id="1.10.10.10">
    <property type="entry name" value="Winged helix-like DNA-binding domain superfamily/Winged helix DNA-binding domain"/>
    <property type="match status" value="1"/>
</dbReference>
<dbReference type="GO" id="GO:0003677">
    <property type="term" value="F:DNA binding"/>
    <property type="evidence" value="ECO:0007669"/>
    <property type="project" value="UniProtKB-KW"/>
</dbReference>
<dbReference type="OrthoDB" id="118550at2759"/>
<feature type="domain" description="SANT" evidence="8">
    <location>
        <begin position="726"/>
        <end position="772"/>
    </location>
</feature>
<accession>G8BN72</accession>
<dbReference type="PROSITE" id="PS50934">
    <property type="entry name" value="SWIRM"/>
    <property type="match status" value="1"/>
</dbReference>
<dbReference type="CDD" id="cd00167">
    <property type="entry name" value="SANT"/>
    <property type="match status" value="1"/>
</dbReference>
<dbReference type="SUPFAM" id="SSF46689">
    <property type="entry name" value="Homeodomain-like"/>
    <property type="match status" value="2"/>
</dbReference>
<feature type="compositionally biased region" description="Basic and acidic residues" evidence="5">
    <location>
        <begin position="325"/>
        <end position="357"/>
    </location>
</feature>
<dbReference type="AlphaFoldDB" id="G8BN72"/>
<dbReference type="Gene3D" id="1.10.10.60">
    <property type="entry name" value="Homeodomain-like"/>
    <property type="match status" value="1"/>
</dbReference>
<evidence type="ECO:0000256" key="4">
    <source>
        <dbReference type="ARBA" id="ARBA00023242"/>
    </source>
</evidence>
<keyword evidence="3" id="KW-0804">Transcription</keyword>
<feature type="compositionally biased region" description="Basic and acidic residues" evidence="5">
    <location>
        <begin position="979"/>
        <end position="997"/>
    </location>
</feature>
<dbReference type="Proteomes" id="UP000005666">
    <property type="component" value="Chromosome 1"/>
</dbReference>
<dbReference type="GO" id="GO:0005829">
    <property type="term" value="C:cytosol"/>
    <property type="evidence" value="ECO:0007669"/>
    <property type="project" value="EnsemblFungi"/>
</dbReference>
<feature type="compositionally biased region" description="Acidic residues" evidence="5">
    <location>
        <begin position="467"/>
        <end position="493"/>
    </location>
</feature>
<feature type="compositionally biased region" description="Basic and acidic residues" evidence="5">
    <location>
        <begin position="247"/>
        <end position="258"/>
    </location>
</feature>
<dbReference type="EMBL" id="HE612856">
    <property type="protein sequence ID" value="CCE61350.1"/>
    <property type="molecule type" value="Genomic_DNA"/>
</dbReference>
<dbReference type="InterPro" id="IPR009057">
    <property type="entry name" value="Homeodomain-like_sf"/>
</dbReference>
<keyword evidence="1" id="KW-0805">Transcription regulation</keyword>
<dbReference type="FunFam" id="1.10.10.10:FF:000020">
    <property type="entry name" value="SWI/SNF complex subunit SMARCC2 isoform c"/>
    <property type="match status" value="1"/>
</dbReference>
<feature type="compositionally biased region" description="Basic and acidic residues" evidence="5">
    <location>
        <begin position="139"/>
        <end position="149"/>
    </location>
</feature>
<dbReference type="SMART" id="SM00717">
    <property type="entry name" value="SANT"/>
    <property type="match status" value="1"/>
</dbReference>
<dbReference type="PANTHER" id="PTHR12802">
    <property type="entry name" value="SWI/SNF COMPLEX-RELATED"/>
    <property type="match status" value="1"/>
</dbReference>